<feature type="region of interest" description="Disordered" evidence="1">
    <location>
        <begin position="396"/>
        <end position="484"/>
    </location>
</feature>
<feature type="compositionally biased region" description="Basic and acidic residues" evidence="1">
    <location>
        <begin position="415"/>
        <end position="425"/>
    </location>
</feature>
<evidence type="ECO:0000256" key="2">
    <source>
        <dbReference type="SAM" id="Phobius"/>
    </source>
</evidence>
<proteinExistence type="predicted"/>
<reference evidence="4 5" key="1">
    <citation type="submission" date="2021-06" db="EMBL/GenBank/DDBJ databases">
        <title>Candida outbreak in Lebanon.</title>
        <authorList>
            <person name="Finianos M."/>
        </authorList>
    </citation>
    <scope>NUCLEOTIDE SEQUENCE [LARGE SCALE GENOMIC DNA]</scope>
    <source>
        <strain evidence="4">CA3LBN</strain>
    </source>
</reference>
<feature type="domain" description="KilA/APSES-type HTH DNA-binding" evidence="3">
    <location>
        <begin position="297"/>
        <end position="368"/>
    </location>
</feature>
<feature type="region of interest" description="Disordered" evidence="1">
    <location>
        <begin position="501"/>
        <end position="539"/>
    </location>
</feature>
<dbReference type="SUPFAM" id="SSF54616">
    <property type="entry name" value="DNA-binding domain of Mlu1-box binding protein MBP1"/>
    <property type="match status" value="1"/>
</dbReference>
<evidence type="ECO:0000313" key="5">
    <source>
        <dbReference type="Proteomes" id="UP000825434"/>
    </source>
</evidence>
<dbReference type="SMART" id="SM01252">
    <property type="entry name" value="KilA-N"/>
    <property type="match status" value="1"/>
</dbReference>
<organism evidence="4 5">
    <name type="scientific">Candidozyma haemuli</name>
    <dbReference type="NCBI Taxonomy" id="45357"/>
    <lineage>
        <taxon>Eukaryota</taxon>
        <taxon>Fungi</taxon>
        <taxon>Dikarya</taxon>
        <taxon>Ascomycota</taxon>
        <taxon>Saccharomycotina</taxon>
        <taxon>Pichiomycetes</taxon>
        <taxon>Metschnikowiaceae</taxon>
        <taxon>Candidozyma</taxon>
    </lineage>
</organism>
<feature type="compositionally biased region" description="Polar residues" evidence="1">
    <location>
        <begin position="460"/>
        <end position="482"/>
    </location>
</feature>
<gene>
    <name evidence="4" type="ORF">CA3LBN_004620</name>
</gene>
<dbReference type="InterPro" id="IPR036887">
    <property type="entry name" value="HTH_APSES_sf"/>
</dbReference>
<dbReference type="PANTHER" id="PTHR43828:SF15">
    <property type="entry name" value="TRANSCRIPTION FACTOR MBP1"/>
    <property type="match status" value="1"/>
</dbReference>
<dbReference type="InterPro" id="IPR051642">
    <property type="entry name" value="SWI6-like"/>
</dbReference>
<dbReference type="Proteomes" id="UP000825434">
    <property type="component" value="Chromosome 7"/>
</dbReference>
<evidence type="ECO:0000313" key="4">
    <source>
        <dbReference type="EMBL" id="QWU90259.1"/>
    </source>
</evidence>
<keyword evidence="5" id="KW-1185">Reference proteome</keyword>
<dbReference type="Gene3D" id="1.25.40.20">
    <property type="entry name" value="Ankyrin repeat-containing domain"/>
    <property type="match status" value="1"/>
</dbReference>
<dbReference type="PANTHER" id="PTHR43828">
    <property type="entry name" value="ASPARAGINASE"/>
    <property type="match status" value="1"/>
</dbReference>
<name>A0ABX8IAG0_9ASCO</name>
<dbReference type="SUPFAM" id="SSF48403">
    <property type="entry name" value="Ankyrin repeat"/>
    <property type="match status" value="1"/>
</dbReference>
<feature type="transmembrane region" description="Helical" evidence="2">
    <location>
        <begin position="285"/>
        <end position="304"/>
    </location>
</feature>
<protein>
    <recommendedName>
        <fullName evidence="3">KilA/APSES-type HTH DNA-binding domain-containing protein</fullName>
    </recommendedName>
</protein>
<accession>A0ABX8IAG0</accession>
<dbReference type="InterPro" id="IPR036770">
    <property type="entry name" value="Ankyrin_rpt-contain_sf"/>
</dbReference>
<keyword evidence="2" id="KW-0472">Membrane</keyword>
<evidence type="ECO:0000259" key="3">
    <source>
        <dbReference type="SMART" id="SM01252"/>
    </source>
</evidence>
<dbReference type="InterPro" id="IPR018004">
    <property type="entry name" value="KilA/APSES_HTH"/>
</dbReference>
<sequence length="1151" mass="132470">MTYRAGLRSVSLRGNLTPEAITFIKARPEMFLICLNHNVREWLLNAKQIIHVLCDSVTIYATLLNKVPHFDDITAMADKNKANMSRLEYDINNIFVKSSNIWEWENLSYEERVKTFASIVLRSIYEAVEELRKCIVCVELFFSQFDNLRKLIVPCLMINVKVVLRSVKKTTFLLETKTIVDRKDEICWDPLKKRADLIRIEDVTDGLRRESRVLETVFLTLDSSLKNYTDILLGKSILKRNIDNDERESIKRRTICYQAAEHVLSIPLTGEQHSRLSVSDIRKQLLYFTSLTLAFMAFVLYRFYKIIFPKAKRTRILEKDVQTGVHEKVQGGYGKYQGTYVPLDSGAEIARMFGVYEVLEPIFKFVYVEGKSDTPPPAPKHNHASASNIARRQQSFKTSNDHLSPNDVGPRKKSKVEDNGEEPSKKRGRPKRVPLQGRYKPELSSSQTVPISNPRGPSMGTFSSRQDSSASQMIPSFPSLTRQDTEKDALQIMASNLSIRNDDLESDTSADESNRKRHDLRDSSTRDDDDGFLSGRELFGGNDSFSGRESFEKLLDFHRRSRIHSSMPSGRQNSLNGVNSSFNGLTQYHHTPISTGLVAEKQSGNGLYDYFTTLLDYFLHDDKSSHTECKSEQGLPDEILNPPEPLSDIKINQRVDNDGNCLLHWVCAMANTTLLQFLVTKFGSYIDVGAKNYLGESPLMFMVKFNNSFQQQNFMKIIDLLETTIQLTDNRGQTVLHHIANSCKAGHHNERDSGHRRFMERYANYYLEKLLDFLSEEIGSKSTIKLHFAEFLNVQDSEENTALHLFAYHLSKKCIKTMIRFHKLLNLELKNAVNHTVEDYLASHNYVLRIEDDAPEERKVLNVSTKGEMDLRHDDFSRSQSFQSQLQNTKLEISRQNEVSNTVTEKLSELAYAIDRELGAKDEKLFRLYKCLRKFCYEKFTSQKANLKIFKLDYLVEDMEKEYESGKHINSKLDGDNMVFNASRDLIIQEEIARLLNDMSFQSLIAREDLQRMCEQFIIRREKLCSQRLWNGIETSQNSAKEKSNDERLRSAVELQGEIQRRRLLAGQIYHLEGATPLMNWNNDDYKENQSGNTDKIDESLAKLEGVMSGIPREDKLFKYCKLIALSCGMSITEVEQSIDLIEESLLRNKR</sequence>
<keyword evidence="2" id="KW-1133">Transmembrane helix</keyword>
<dbReference type="Gene3D" id="3.10.260.10">
    <property type="entry name" value="Transcription regulator HTH, APSES-type DNA-binding domain"/>
    <property type="match status" value="1"/>
</dbReference>
<keyword evidence="2" id="KW-0812">Transmembrane</keyword>
<dbReference type="EMBL" id="CP076667">
    <property type="protein sequence ID" value="QWU90259.1"/>
    <property type="molecule type" value="Genomic_DNA"/>
</dbReference>
<evidence type="ECO:0000256" key="1">
    <source>
        <dbReference type="SAM" id="MobiDB-lite"/>
    </source>
</evidence>